<dbReference type="Pfam" id="PF00583">
    <property type="entry name" value="Acetyltransf_1"/>
    <property type="match status" value="1"/>
</dbReference>
<proteinExistence type="predicted"/>
<gene>
    <name evidence="2" type="ORF">NAF29_05415</name>
</gene>
<dbReference type="InterPro" id="IPR016181">
    <property type="entry name" value="Acyl_CoA_acyltransferase"/>
</dbReference>
<dbReference type="AlphaFoldDB" id="A0AA41W513"/>
<sequence length="194" mass="21906">MAASLLYQAYHDDPMFMKVFDASKLAYEQKLRALFREELDVFWQYEQPVIGAFEGETLLGVSCINLPESPLGGERFWNWRMKMLMSAGVVSTGRLIEKEQRIAQAMPNHQCHQLSLIAVAPNYQKQGVGETLLCGVDCLVEEHLNSSGCAIFVSNQNAAHWLNQHGYNAIQELSFSNFEGSLLFKEAQKIDKCP</sequence>
<dbReference type="SUPFAM" id="SSF55729">
    <property type="entry name" value="Acyl-CoA N-acyltransferases (Nat)"/>
    <property type="match status" value="1"/>
</dbReference>
<feature type="domain" description="N-acetyltransferase" evidence="1">
    <location>
        <begin position="100"/>
        <end position="167"/>
    </location>
</feature>
<name>A0AA41W513_9GAMM</name>
<evidence type="ECO:0000313" key="2">
    <source>
        <dbReference type="EMBL" id="MCM2679114.1"/>
    </source>
</evidence>
<dbReference type="EMBL" id="JAMQGP010000002">
    <property type="protein sequence ID" value="MCM2679114.1"/>
    <property type="molecule type" value="Genomic_DNA"/>
</dbReference>
<protein>
    <submittedName>
        <fullName evidence="2">GNAT family N-acetyltransferase</fullName>
    </submittedName>
</protein>
<dbReference type="GO" id="GO:0016747">
    <property type="term" value="F:acyltransferase activity, transferring groups other than amino-acyl groups"/>
    <property type="evidence" value="ECO:0007669"/>
    <property type="project" value="InterPro"/>
</dbReference>
<dbReference type="InterPro" id="IPR000182">
    <property type="entry name" value="GNAT_dom"/>
</dbReference>
<reference evidence="2 3" key="1">
    <citation type="journal article" date="2013" name="Antonie Van Leeuwenhoek">
        <title>Echinimonas agarilytica gen. nov., sp. nov., a new gammaproteobacterium isolated from the sea urchin Strongylocentrotus intermedius.</title>
        <authorList>
            <person name="Nedashkovskaya O.I."/>
            <person name="Stenkova A.M."/>
            <person name="Zhukova N.V."/>
            <person name="Van Trappen S."/>
            <person name="Lee J.S."/>
            <person name="Kim S.B."/>
        </authorList>
    </citation>
    <scope>NUCLEOTIDE SEQUENCE [LARGE SCALE GENOMIC DNA]</scope>
    <source>
        <strain evidence="2 3">KMM 6351</strain>
    </source>
</reference>
<evidence type="ECO:0000259" key="1">
    <source>
        <dbReference type="Pfam" id="PF00583"/>
    </source>
</evidence>
<accession>A0AA41W513</accession>
<organism evidence="2 3">
    <name type="scientific">Echinimonas agarilytica</name>
    <dbReference type="NCBI Taxonomy" id="1215918"/>
    <lineage>
        <taxon>Bacteria</taxon>
        <taxon>Pseudomonadati</taxon>
        <taxon>Pseudomonadota</taxon>
        <taxon>Gammaproteobacteria</taxon>
        <taxon>Alteromonadales</taxon>
        <taxon>Echinimonadaceae</taxon>
        <taxon>Echinimonas</taxon>
    </lineage>
</organism>
<comment type="caution">
    <text evidence="2">The sequence shown here is derived from an EMBL/GenBank/DDBJ whole genome shotgun (WGS) entry which is preliminary data.</text>
</comment>
<dbReference type="Proteomes" id="UP001165393">
    <property type="component" value="Unassembled WGS sequence"/>
</dbReference>
<evidence type="ECO:0000313" key="3">
    <source>
        <dbReference type="Proteomes" id="UP001165393"/>
    </source>
</evidence>
<dbReference type="Gene3D" id="3.40.630.30">
    <property type="match status" value="1"/>
</dbReference>
<keyword evidence="3" id="KW-1185">Reference proteome</keyword>